<dbReference type="EMBL" id="SSTD01003946">
    <property type="protein sequence ID" value="TYK24444.1"/>
    <property type="molecule type" value="Genomic_DNA"/>
</dbReference>
<dbReference type="AlphaFoldDB" id="A0A5D3DLH3"/>
<dbReference type="PANTHER" id="PTHR18460:SF3">
    <property type="entry name" value="TELO2-INTERACTING PROTEIN 1 HOMOLOG"/>
    <property type="match status" value="1"/>
</dbReference>
<organism evidence="1 2">
    <name type="scientific">Cucumis melo var. makuwa</name>
    <name type="common">Oriental melon</name>
    <dbReference type="NCBI Taxonomy" id="1194695"/>
    <lineage>
        <taxon>Eukaryota</taxon>
        <taxon>Viridiplantae</taxon>
        <taxon>Streptophyta</taxon>
        <taxon>Embryophyta</taxon>
        <taxon>Tracheophyta</taxon>
        <taxon>Spermatophyta</taxon>
        <taxon>Magnoliopsida</taxon>
        <taxon>eudicotyledons</taxon>
        <taxon>Gunneridae</taxon>
        <taxon>Pentapetalae</taxon>
        <taxon>rosids</taxon>
        <taxon>fabids</taxon>
        <taxon>Cucurbitales</taxon>
        <taxon>Cucurbitaceae</taxon>
        <taxon>Benincaseae</taxon>
        <taxon>Cucumis</taxon>
    </lineage>
</organism>
<protein>
    <submittedName>
        <fullName evidence="1">ARM repeat superfamily protein isoform 2</fullName>
    </submittedName>
</protein>
<accession>A0A5D3DLH3</accession>
<gene>
    <name evidence="1" type="ORF">E5676_scaffold205G002530</name>
</gene>
<dbReference type="GO" id="GO:0005737">
    <property type="term" value="C:cytoplasm"/>
    <property type="evidence" value="ECO:0007669"/>
    <property type="project" value="TreeGrafter"/>
</dbReference>
<dbReference type="InterPro" id="IPR052587">
    <property type="entry name" value="TELO2-interacting_protein_1"/>
</dbReference>
<evidence type="ECO:0000313" key="1">
    <source>
        <dbReference type="EMBL" id="TYK24444.1"/>
    </source>
</evidence>
<name>A0A5D3DLH3_CUCMM</name>
<dbReference type="Proteomes" id="UP000321947">
    <property type="component" value="Unassembled WGS sequence"/>
</dbReference>
<reference evidence="1 2" key="1">
    <citation type="submission" date="2019-08" db="EMBL/GenBank/DDBJ databases">
        <title>Draft genome sequences of two oriental melons (Cucumis melo L. var makuwa).</title>
        <authorList>
            <person name="Kwon S.-Y."/>
        </authorList>
    </citation>
    <scope>NUCLEOTIDE SEQUENCE [LARGE SCALE GENOMIC DNA]</scope>
    <source>
        <strain evidence="2">cv. Chang Bougi</strain>
        <tissue evidence="1">Leaf</tissue>
    </source>
</reference>
<comment type="caution">
    <text evidence="1">The sequence shown here is derived from an EMBL/GenBank/DDBJ whole genome shotgun (WGS) entry which is preliminary data.</text>
</comment>
<sequence>MNTASPAVFELTMVHEKDMQQRNHMLPRMPPWFNGIGNQKLYEALGGVLRLVGLSLASDSKGEGSLSVTIDIPLENLQKLVFELRKKEYSEENWEYWYRRTGSGQLVRQASTAVYILNEMIFGVSEYSVDYFSSTFQRARMHRKVTKSYMNTSPEIWDLPTQHKSSPMHFAGEDDISLHFFRDTAMLHQVIIEGIVRSTSNAILHVLSSSSGYPTAVGKKNSYIGIAHEILPLLEEPMHKVSSELEILGRHQHPNLTGPFLKAVAEIARVSKHESNSLPSKVASYTSHVKSLISNGEKQA</sequence>
<dbReference type="PANTHER" id="PTHR18460">
    <property type="entry name" value="TEL2 INTERACTING PROTEIN 1 TTI1 FAMILY MEMBER"/>
    <property type="match status" value="1"/>
</dbReference>
<proteinExistence type="predicted"/>
<evidence type="ECO:0000313" key="2">
    <source>
        <dbReference type="Proteomes" id="UP000321947"/>
    </source>
</evidence>